<accession>A0A7T5VBC2</accession>
<organism evidence="8 9">
    <name type="scientific">Desulfobulbus oligotrophicus</name>
    <dbReference type="NCBI Taxonomy" id="1909699"/>
    <lineage>
        <taxon>Bacteria</taxon>
        <taxon>Pseudomonadati</taxon>
        <taxon>Thermodesulfobacteriota</taxon>
        <taxon>Desulfobulbia</taxon>
        <taxon>Desulfobulbales</taxon>
        <taxon>Desulfobulbaceae</taxon>
        <taxon>Desulfobulbus</taxon>
    </lineage>
</organism>
<keyword evidence="2" id="KW-0813">Transport</keyword>
<protein>
    <submittedName>
        <fullName evidence="8">AEC family transporter</fullName>
    </submittedName>
</protein>
<name>A0A7T5VBC2_9BACT</name>
<sequence length="298" mass="32383">MDNFLLILFFVGLGWLFRHIKAFPGQTAQVLNLFVLYVALPAVILLKIPQLNISTDMIVPIAVAWSMLPFSVLLILLGARRYKWSRETIGVLLLVIPVGNTSFMGLPMVNAFFGEAGIPYLIMYDQLGTLLIFVTYGSVILAIYGSRGQVRYAQIVRQALLFPPTIALVLGLALRSWEYPDLLVRQLQIMADMLTPLVMVAIGFQLNIRISSGVLYPLGFGLVVKMALAPIFALAGCHILGLKGLATEIAIFEAGMPPMVTAGAVAIAADMHPELAAALVSLGLALAFVTLPALYWLI</sequence>
<evidence type="ECO:0000256" key="3">
    <source>
        <dbReference type="ARBA" id="ARBA00022475"/>
    </source>
</evidence>
<dbReference type="PANTHER" id="PTHR36838:SF1">
    <property type="entry name" value="SLR1864 PROTEIN"/>
    <property type="match status" value="1"/>
</dbReference>
<dbReference type="GO" id="GO:0016020">
    <property type="term" value="C:membrane"/>
    <property type="evidence" value="ECO:0007669"/>
    <property type="project" value="UniProtKB-SubCell"/>
</dbReference>
<dbReference type="GO" id="GO:0055085">
    <property type="term" value="P:transmembrane transport"/>
    <property type="evidence" value="ECO:0007669"/>
    <property type="project" value="InterPro"/>
</dbReference>
<feature type="transmembrane region" description="Helical" evidence="7">
    <location>
        <begin position="121"/>
        <end position="143"/>
    </location>
</feature>
<feature type="transmembrane region" description="Helical" evidence="7">
    <location>
        <begin position="58"/>
        <end position="77"/>
    </location>
</feature>
<dbReference type="AlphaFoldDB" id="A0A7T5VBC2"/>
<evidence type="ECO:0000256" key="6">
    <source>
        <dbReference type="ARBA" id="ARBA00023136"/>
    </source>
</evidence>
<dbReference type="InterPro" id="IPR004776">
    <property type="entry name" value="Mem_transp_PIN-like"/>
</dbReference>
<dbReference type="Proteomes" id="UP000596092">
    <property type="component" value="Chromosome"/>
</dbReference>
<dbReference type="RefSeq" id="WP_199263590.1">
    <property type="nucleotide sequence ID" value="NZ_CP054140.1"/>
</dbReference>
<feature type="transmembrane region" description="Helical" evidence="7">
    <location>
        <begin position="214"/>
        <end position="237"/>
    </location>
</feature>
<evidence type="ECO:0000256" key="5">
    <source>
        <dbReference type="ARBA" id="ARBA00022989"/>
    </source>
</evidence>
<gene>
    <name evidence="8" type="ORF">HP555_02200</name>
</gene>
<comment type="subcellular location">
    <subcellularLocation>
        <location evidence="1">Membrane</location>
        <topology evidence="1">Multi-pass membrane protein</topology>
    </subcellularLocation>
</comment>
<feature type="transmembrane region" description="Helical" evidence="7">
    <location>
        <begin position="189"/>
        <end position="208"/>
    </location>
</feature>
<evidence type="ECO:0000256" key="1">
    <source>
        <dbReference type="ARBA" id="ARBA00004141"/>
    </source>
</evidence>
<keyword evidence="5 7" id="KW-1133">Transmembrane helix</keyword>
<feature type="transmembrane region" description="Helical" evidence="7">
    <location>
        <begin position="275"/>
        <end position="297"/>
    </location>
</feature>
<keyword evidence="9" id="KW-1185">Reference proteome</keyword>
<feature type="transmembrane region" description="Helical" evidence="7">
    <location>
        <begin position="155"/>
        <end position="177"/>
    </location>
</feature>
<evidence type="ECO:0000313" key="8">
    <source>
        <dbReference type="EMBL" id="QQG64759.1"/>
    </source>
</evidence>
<evidence type="ECO:0000313" key="9">
    <source>
        <dbReference type="Proteomes" id="UP000596092"/>
    </source>
</evidence>
<evidence type="ECO:0000256" key="7">
    <source>
        <dbReference type="SAM" id="Phobius"/>
    </source>
</evidence>
<keyword evidence="4 7" id="KW-0812">Transmembrane</keyword>
<evidence type="ECO:0000256" key="4">
    <source>
        <dbReference type="ARBA" id="ARBA00022692"/>
    </source>
</evidence>
<proteinExistence type="predicted"/>
<keyword evidence="3" id="KW-1003">Cell membrane</keyword>
<evidence type="ECO:0000256" key="2">
    <source>
        <dbReference type="ARBA" id="ARBA00022448"/>
    </source>
</evidence>
<keyword evidence="6 7" id="KW-0472">Membrane</keyword>
<dbReference type="KEGG" id="dog:HP555_02200"/>
<feature type="transmembrane region" description="Helical" evidence="7">
    <location>
        <begin position="89"/>
        <end position="109"/>
    </location>
</feature>
<feature type="transmembrane region" description="Helical" evidence="7">
    <location>
        <begin position="28"/>
        <end position="46"/>
    </location>
</feature>
<reference evidence="8 9" key="1">
    <citation type="submission" date="2020-05" db="EMBL/GenBank/DDBJ databases">
        <title>Complete genome of Desulfobulbus oligotrophicus.</title>
        <authorList>
            <person name="Podar M."/>
        </authorList>
    </citation>
    <scope>NUCLEOTIDE SEQUENCE [LARGE SCALE GENOMIC DNA]</scope>
    <source>
        <strain evidence="8 9">Prop6</strain>
    </source>
</reference>
<dbReference type="PANTHER" id="PTHR36838">
    <property type="entry name" value="AUXIN EFFLUX CARRIER FAMILY PROTEIN"/>
    <property type="match status" value="1"/>
</dbReference>
<dbReference type="EMBL" id="CP054140">
    <property type="protein sequence ID" value="QQG64759.1"/>
    <property type="molecule type" value="Genomic_DNA"/>
</dbReference>
<dbReference type="Pfam" id="PF03547">
    <property type="entry name" value="Mem_trans"/>
    <property type="match status" value="1"/>
</dbReference>